<evidence type="ECO:0000256" key="1">
    <source>
        <dbReference type="SAM" id="Phobius"/>
    </source>
</evidence>
<dbReference type="AlphaFoldDB" id="A0A9P4JGY7"/>
<dbReference type="Proteomes" id="UP000799536">
    <property type="component" value="Unassembled WGS sequence"/>
</dbReference>
<accession>A0A9P4JGY7</accession>
<gene>
    <name evidence="2" type="ORF">GQ43DRAFT_125976</name>
</gene>
<evidence type="ECO:0000313" key="2">
    <source>
        <dbReference type="EMBL" id="KAF2199216.1"/>
    </source>
</evidence>
<feature type="transmembrane region" description="Helical" evidence="1">
    <location>
        <begin position="21"/>
        <end position="39"/>
    </location>
</feature>
<reference evidence="2" key="1">
    <citation type="journal article" date="2020" name="Stud. Mycol.">
        <title>101 Dothideomycetes genomes: a test case for predicting lifestyles and emergence of pathogens.</title>
        <authorList>
            <person name="Haridas S."/>
            <person name="Albert R."/>
            <person name="Binder M."/>
            <person name="Bloem J."/>
            <person name="Labutti K."/>
            <person name="Salamov A."/>
            <person name="Andreopoulos B."/>
            <person name="Baker S."/>
            <person name="Barry K."/>
            <person name="Bills G."/>
            <person name="Bluhm B."/>
            <person name="Cannon C."/>
            <person name="Castanera R."/>
            <person name="Culley D."/>
            <person name="Daum C."/>
            <person name="Ezra D."/>
            <person name="Gonzalez J."/>
            <person name="Henrissat B."/>
            <person name="Kuo A."/>
            <person name="Liang C."/>
            <person name="Lipzen A."/>
            <person name="Lutzoni F."/>
            <person name="Magnuson J."/>
            <person name="Mondo S."/>
            <person name="Nolan M."/>
            <person name="Ohm R."/>
            <person name="Pangilinan J."/>
            <person name="Park H.-J."/>
            <person name="Ramirez L."/>
            <person name="Alfaro M."/>
            <person name="Sun H."/>
            <person name="Tritt A."/>
            <person name="Yoshinaga Y."/>
            <person name="Zwiers L.-H."/>
            <person name="Turgeon B."/>
            <person name="Goodwin S."/>
            <person name="Spatafora J."/>
            <person name="Crous P."/>
            <person name="Grigoriev I."/>
        </authorList>
    </citation>
    <scope>NUCLEOTIDE SEQUENCE</scope>
    <source>
        <strain evidence="2">ATCC 74209</strain>
    </source>
</reference>
<keyword evidence="1" id="KW-0472">Membrane</keyword>
<evidence type="ECO:0000313" key="3">
    <source>
        <dbReference type="Proteomes" id="UP000799536"/>
    </source>
</evidence>
<sequence length="112" mass="12614">MIYFPSLNEEAPDGVMTGRNLCFHVCFSFVFGHLSMSSNTRDTLLFNSLSCTGFGLRLALHYGFCVCIGTMSISSLAVIFERYVAIWIMCRHFHQISCSSGIRSIARAELHY</sequence>
<keyword evidence="3" id="KW-1185">Reference proteome</keyword>
<comment type="caution">
    <text evidence="2">The sequence shown here is derived from an EMBL/GenBank/DDBJ whole genome shotgun (WGS) entry which is preliminary data.</text>
</comment>
<organism evidence="2 3">
    <name type="scientific">Delitschia confertaspora ATCC 74209</name>
    <dbReference type="NCBI Taxonomy" id="1513339"/>
    <lineage>
        <taxon>Eukaryota</taxon>
        <taxon>Fungi</taxon>
        <taxon>Dikarya</taxon>
        <taxon>Ascomycota</taxon>
        <taxon>Pezizomycotina</taxon>
        <taxon>Dothideomycetes</taxon>
        <taxon>Pleosporomycetidae</taxon>
        <taxon>Pleosporales</taxon>
        <taxon>Delitschiaceae</taxon>
        <taxon>Delitschia</taxon>
    </lineage>
</organism>
<dbReference type="EMBL" id="ML994089">
    <property type="protein sequence ID" value="KAF2199216.1"/>
    <property type="molecule type" value="Genomic_DNA"/>
</dbReference>
<keyword evidence="1" id="KW-0812">Transmembrane</keyword>
<keyword evidence="1" id="KW-1133">Transmembrane helix</keyword>
<protein>
    <submittedName>
        <fullName evidence="2">Uncharacterized protein</fullName>
    </submittedName>
</protein>
<feature type="transmembrane region" description="Helical" evidence="1">
    <location>
        <begin position="59"/>
        <end position="80"/>
    </location>
</feature>
<name>A0A9P4JGY7_9PLEO</name>
<proteinExistence type="predicted"/>